<evidence type="ECO:0000313" key="3">
    <source>
        <dbReference type="Proteomes" id="UP000292627"/>
    </source>
</evidence>
<accession>A0A4Q8LH58</accession>
<feature type="signal peptide" evidence="1">
    <location>
        <begin position="1"/>
        <end position="24"/>
    </location>
</feature>
<evidence type="ECO:0000313" key="2">
    <source>
        <dbReference type="EMBL" id="TAA28539.1"/>
    </source>
</evidence>
<protein>
    <submittedName>
        <fullName evidence="2">Uncharacterized protein</fullName>
    </submittedName>
</protein>
<gene>
    <name evidence="2" type="ORF">EA660_02845</name>
</gene>
<dbReference type="RefSeq" id="WP_130550070.1">
    <property type="nucleotide sequence ID" value="NZ_SHMC01000001.1"/>
</dbReference>
<sequence length="187" mass="19540">MTTSRHLKACATLVLLACVGVGHAQTQAVQSGVASKAEASGLWNTTEKIAASAASASSVDQLRTSLASLAGQSAAGVKSPQQDGIAQVGPFRIAGSIQAFSTAIYTDPAGKNFKGMAIKLAGACVSRRQFIERYPNSKLLSFPTGKSSEETYRYAALVDGMQLVYEFPERAKNCASAVKISPEGSEF</sequence>
<evidence type="ECO:0000256" key="1">
    <source>
        <dbReference type="SAM" id="SignalP"/>
    </source>
</evidence>
<keyword evidence="1" id="KW-0732">Signal</keyword>
<dbReference type="AlphaFoldDB" id="A0A4Q8LH58"/>
<dbReference type="EMBL" id="SHMC01000001">
    <property type="protein sequence ID" value="TAA28539.1"/>
    <property type="molecule type" value="Genomic_DNA"/>
</dbReference>
<reference evidence="2 3" key="1">
    <citation type="submission" date="2019-02" db="EMBL/GenBank/DDBJ databases">
        <title>WGS of Pseudoxanthomonas species novum from clinical isolates.</title>
        <authorList>
            <person name="Bernier A.-M."/>
            <person name="Bernard K."/>
            <person name="Vachon A."/>
        </authorList>
    </citation>
    <scope>NUCLEOTIDE SEQUENCE [LARGE SCALE GENOMIC DNA]</scope>
    <source>
        <strain evidence="2 3">NML171200</strain>
    </source>
</reference>
<proteinExistence type="predicted"/>
<organism evidence="2 3">
    <name type="scientific">Pseudoxanthomonas winnipegensis</name>
    <dbReference type="NCBI Taxonomy" id="2480810"/>
    <lineage>
        <taxon>Bacteria</taxon>
        <taxon>Pseudomonadati</taxon>
        <taxon>Pseudomonadota</taxon>
        <taxon>Gammaproteobacteria</taxon>
        <taxon>Lysobacterales</taxon>
        <taxon>Lysobacteraceae</taxon>
        <taxon>Pseudoxanthomonas</taxon>
    </lineage>
</organism>
<dbReference type="Proteomes" id="UP000292627">
    <property type="component" value="Unassembled WGS sequence"/>
</dbReference>
<feature type="chain" id="PRO_5020969799" evidence="1">
    <location>
        <begin position="25"/>
        <end position="187"/>
    </location>
</feature>
<comment type="caution">
    <text evidence="2">The sequence shown here is derived from an EMBL/GenBank/DDBJ whole genome shotgun (WGS) entry which is preliminary data.</text>
</comment>
<dbReference type="OrthoDB" id="6008254at2"/>
<name>A0A4Q8LH58_9GAMM</name>